<sequence length="305" mass="32614">MKLQAKKALFATLFGTFALQGCDLSTIDSTGGDTGQMTLLVSDAPVDDAANIWVQVSGVQLKLSDGTWEKVTFTSPAELDILTLQGINFVSLLSNYTLPVGTYKEIRLLVDTGAGTKTSIVFKDGTDYPLTIPSGSEGGLTLKGNFVVKKNTTSTFMIDFDLRKSVQEAGTDTYVLKPDLNIFSMDSVGRIVGVVDNEYVRATTCSDGNSTTYNSAYLFSGAAATASDISGAATDPVETALVKRSDSTGDFEYDFGYLPAGDYTLAFTCRSDVDDVTAAGEDMQFTVINNVTVIKDTTTTVNFVW</sequence>
<name>A0ABS0BUW7_9GAMM</name>
<comment type="caution">
    <text evidence="2">The sequence shown here is derived from an EMBL/GenBank/DDBJ whole genome shotgun (WGS) entry which is preliminary data.</text>
</comment>
<dbReference type="PROSITE" id="PS51257">
    <property type="entry name" value="PROKAR_LIPOPROTEIN"/>
    <property type="match status" value="1"/>
</dbReference>
<dbReference type="InterPro" id="IPR025491">
    <property type="entry name" value="DUF4382"/>
</dbReference>
<accession>A0ABS0BUW7</accession>
<reference evidence="2 3" key="1">
    <citation type="submission" date="2020-11" db="EMBL/GenBank/DDBJ databases">
        <title>Sulfur oxidizing isolate from Hospital Hole Sinkhole.</title>
        <authorList>
            <person name="Scott K.M."/>
        </authorList>
    </citation>
    <scope>NUCLEOTIDE SEQUENCE [LARGE SCALE GENOMIC DNA]</scope>
    <source>
        <strain evidence="2 3">HH1</strain>
    </source>
</reference>
<evidence type="ECO:0000313" key="3">
    <source>
        <dbReference type="Proteomes" id="UP001193680"/>
    </source>
</evidence>
<gene>
    <name evidence="2" type="ORF">H8792_004345</name>
</gene>
<evidence type="ECO:0000313" key="2">
    <source>
        <dbReference type="EMBL" id="MBF6057565.1"/>
    </source>
</evidence>
<dbReference type="Proteomes" id="UP001193680">
    <property type="component" value="Unassembled WGS sequence"/>
</dbReference>
<keyword evidence="3" id="KW-1185">Reference proteome</keyword>
<dbReference type="EMBL" id="JACBGI020000004">
    <property type="protein sequence ID" value="MBF6057565.1"/>
    <property type="molecule type" value="Genomic_DNA"/>
</dbReference>
<organism evidence="2 3">
    <name type="scientific">Thiomicrorhabdus heinhorstiae</name>
    <dbReference type="NCBI Taxonomy" id="2748010"/>
    <lineage>
        <taxon>Bacteria</taxon>
        <taxon>Pseudomonadati</taxon>
        <taxon>Pseudomonadota</taxon>
        <taxon>Gammaproteobacteria</taxon>
        <taxon>Thiotrichales</taxon>
        <taxon>Piscirickettsiaceae</taxon>
        <taxon>Thiomicrorhabdus</taxon>
    </lineage>
</organism>
<feature type="domain" description="DUF4382" evidence="1">
    <location>
        <begin position="34"/>
        <end position="178"/>
    </location>
</feature>
<evidence type="ECO:0000259" key="1">
    <source>
        <dbReference type="Pfam" id="PF14321"/>
    </source>
</evidence>
<protein>
    <submittedName>
        <fullName evidence="2">DUF4382 domain-containing protein</fullName>
    </submittedName>
</protein>
<dbReference type="RefSeq" id="WP_185977710.1">
    <property type="nucleotide sequence ID" value="NZ_JACBGI020000004.1"/>
</dbReference>
<proteinExistence type="predicted"/>
<dbReference type="Pfam" id="PF14321">
    <property type="entry name" value="DUF4382"/>
    <property type="match status" value="1"/>
</dbReference>